<reference evidence="1" key="1">
    <citation type="submission" date="2018-05" db="EMBL/GenBank/DDBJ databases">
        <authorList>
            <person name="Lanie J.A."/>
            <person name="Ng W.-L."/>
            <person name="Kazmierczak K.M."/>
            <person name="Andrzejewski T.M."/>
            <person name="Davidsen T.M."/>
            <person name="Wayne K.J."/>
            <person name="Tettelin H."/>
            <person name="Glass J.I."/>
            <person name="Rusch D."/>
            <person name="Podicherti R."/>
            <person name="Tsui H.-C.T."/>
            <person name="Winkler M.E."/>
        </authorList>
    </citation>
    <scope>NUCLEOTIDE SEQUENCE</scope>
</reference>
<dbReference type="EMBL" id="UINC01038182">
    <property type="protein sequence ID" value="SVB34814.1"/>
    <property type="molecule type" value="Genomic_DNA"/>
</dbReference>
<gene>
    <name evidence="1" type="ORF">METZ01_LOCUS187668</name>
</gene>
<protein>
    <submittedName>
        <fullName evidence="1">Uncharacterized protein</fullName>
    </submittedName>
</protein>
<sequence>MKYEDNNYQVRQKYPPLTKRQRVIQVGNQQNCFSKSPHSLLQLLNSPSNR</sequence>
<evidence type="ECO:0000313" key="1">
    <source>
        <dbReference type="EMBL" id="SVB34814.1"/>
    </source>
</evidence>
<dbReference type="AlphaFoldDB" id="A0A382D9W5"/>
<accession>A0A382D9W5</accession>
<proteinExistence type="predicted"/>
<organism evidence="1">
    <name type="scientific">marine metagenome</name>
    <dbReference type="NCBI Taxonomy" id="408172"/>
    <lineage>
        <taxon>unclassified sequences</taxon>
        <taxon>metagenomes</taxon>
        <taxon>ecological metagenomes</taxon>
    </lineage>
</organism>
<name>A0A382D9W5_9ZZZZ</name>
<feature type="non-terminal residue" evidence="1">
    <location>
        <position position="50"/>
    </location>
</feature>